<dbReference type="SUPFAM" id="SSF54197">
    <property type="entry name" value="HIT-like"/>
    <property type="match status" value="1"/>
</dbReference>
<dbReference type="EMBL" id="JAVFWL010000001">
    <property type="protein sequence ID" value="KAK6730065.1"/>
    <property type="molecule type" value="Genomic_DNA"/>
</dbReference>
<dbReference type="PANTHER" id="PTHR23089">
    <property type="entry name" value="HISTIDINE TRIAD HIT PROTEIN"/>
    <property type="match status" value="1"/>
</dbReference>
<dbReference type="PROSITE" id="PS00892">
    <property type="entry name" value="HIT_1"/>
    <property type="match status" value="1"/>
</dbReference>
<dbReference type="InterPro" id="IPR011146">
    <property type="entry name" value="HIT-like"/>
</dbReference>
<name>A0ABR1BXY1_NECAM</name>
<dbReference type="PROSITE" id="PS51084">
    <property type="entry name" value="HIT_2"/>
    <property type="match status" value="1"/>
</dbReference>
<dbReference type="Gene3D" id="3.30.428.10">
    <property type="entry name" value="HIT-like"/>
    <property type="match status" value="1"/>
</dbReference>
<reference evidence="4 5" key="1">
    <citation type="submission" date="2023-08" db="EMBL/GenBank/DDBJ databases">
        <title>A Necator americanus chromosomal reference genome.</title>
        <authorList>
            <person name="Ilik V."/>
            <person name="Petrzelkova K.J."/>
            <person name="Pardy F."/>
            <person name="Fuh T."/>
            <person name="Niatou-Singa F.S."/>
            <person name="Gouil Q."/>
            <person name="Baker L."/>
            <person name="Ritchie M.E."/>
            <person name="Jex A.R."/>
            <person name="Gazzola D."/>
            <person name="Li H."/>
            <person name="Toshio Fujiwara R."/>
            <person name="Zhan B."/>
            <person name="Aroian R.V."/>
            <person name="Pafco B."/>
            <person name="Schwarz E.M."/>
        </authorList>
    </citation>
    <scope>NUCLEOTIDE SEQUENCE [LARGE SCALE GENOMIC DNA]</scope>
    <source>
        <strain evidence="4 5">Aroian</strain>
        <tissue evidence="4">Whole animal</tissue>
    </source>
</reference>
<dbReference type="InterPro" id="IPR036265">
    <property type="entry name" value="HIT-like_sf"/>
</dbReference>
<evidence type="ECO:0000313" key="5">
    <source>
        <dbReference type="Proteomes" id="UP001303046"/>
    </source>
</evidence>
<evidence type="ECO:0000256" key="1">
    <source>
        <dbReference type="PROSITE-ProRule" id="PRU00464"/>
    </source>
</evidence>
<organism evidence="4 5">
    <name type="scientific">Necator americanus</name>
    <name type="common">Human hookworm</name>
    <dbReference type="NCBI Taxonomy" id="51031"/>
    <lineage>
        <taxon>Eukaryota</taxon>
        <taxon>Metazoa</taxon>
        <taxon>Ecdysozoa</taxon>
        <taxon>Nematoda</taxon>
        <taxon>Chromadorea</taxon>
        <taxon>Rhabditida</taxon>
        <taxon>Rhabditina</taxon>
        <taxon>Rhabditomorpha</taxon>
        <taxon>Strongyloidea</taxon>
        <taxon>Ancylostomatidae</taxon>
        <taxon>Bunostominae</taxon>
        <taxon>Necator</taxon>
    </lineage>
</organism>
<feature type="signal peptide" evidence="2">
    <location>
        <begin position="1"/>
        <end position="24"/>
    </location>
</feature>
<dbReference type="CDD" id="cd01276">
    <property type="entry name" value="PKCI_related"/>
    <property type="match status" value="1"/>
</dbReference>
<dbReference type="PRINTS" id="PR00332">
    <property type="entry name" value="HISTRIAD"/>
</dbReference>
<evidence type="ECO:0000259" key="3">
    <source>
        <dbReference type="PROSITE" id="PS51084"/>
    </source>
</evidence>
<dbReference type="Proteomes" id="UP001303046">
    <property type="component" value="Unassembled WGS sequence"/>
</dbReference>
<keyword evidence="5" id="KW-1185">Reference proteome</keyword>
<accession>A0ABR1BXY1</accession>
<dbReference type="InterPro" id="IPR001310">
    <property type="entry name" value="Histidine_triad_HIT"/>
</dbReference>
<feature type="short sequence motif" description="Histidine triad motif" evidence="1">
    <location>
        <begin position="152"/>
        <end position="156"/>
    </location>
</feature>
<protein>
    <recommendedName>
        <fullName evidence="3">HIT domain-containing protein</fullName>
    </recommendedName>
</protein>
<evidence type="ECO:0000313" key="4">
    <source>
        <dbReference type="EMBL" id="KAK6730065.1"/>
    </source>
</evidence>
<comment type="caution">
    <text evidence="4">The sequence shown here is derived from an EMBL/GenBank/DDBJ whole genome shotgun (WGS) entry which is preliminary data.</text>
</comment>
<sequence length="168" mass="18619">MPLRRLAPVCCLLVLPRCCGPLQAMFRSARPLVGVASIPLRQKMTEVEKAKAAVRENDTIFGKIIRREIPAKIIFEDEEVLAFHDVSPQAPVHFLVIPKKRLAMLQEAEDTDQALLGKLMLTAAKVARDLGLENGYRVVVNNGRDGCQSVFHLHLHVLGGRQLGWPPG</sequence>
<dbReference type="Pfam" id="PF01230">
    <property type="entry name" value="HIT"/>
    <property type="match status" value="1"/>
</dbReference>
<evidence type="ECO:0000256" key="2">
    <source>
        <dbReference type="SAM" id="SignalP"/>
    </source>
</evidence>
<keyword evidence="2" id="KW-0732">Signal</keyword>
<feature type="chain" id="PRO_5047089065" description="HIT domain-containing protein" evidence="2">
    <location>
        <begin position="25"/>
        <end position="168"/>
    </location>
</feature>
<feature type="domain" description="HIT" evidence="3">
    <location>
        <begin position="60"/>
        <end position="168"/>
    </location>
</feature>
<proteinExistence type="predicted"/>
<gene>
    <name evidence="4" type="primary">Necator_chrI.g2994</name>
    <name evidence="4" type="ORF">RB195_006865</name>
</gene>
<dbReference type="InterPro" id="IPR019808">
    <property type="entry name" value="Histidine_triad_CS"/>
</dbReference>